<keyword evidence="3" id="KW-1185">Reference proteome</keyword>
<accession>E7GN79</accession>
<dbReference type="eggNOG" id="ENOG5033AUY">
    <property type="taxonomic scope" value="Bacteria"/>
</dbReference>
<dbReference type="InterPro" id="IPR010902">
    <property type="entry name" value="NUMOD4"/>
</dbReference>
<dbReference type="GO" id="GO:0016788">
    <property type="term" value="F:hydrolase activity, acting on ester bonds"/>
    <property type="evidence" value="ECO:0007669"/>
    <property type="project" value="InterPro"/>
</dbReference>
<reference evidence="2 3" key="1">
    <citation type="submission" date="2010-12" db="EMBL/GenBank/DDBJ databases">
        <title>The Genome Sequence of Clostridium symbiosum strain WAL-14163.</title>
        <authorList>
            <person name="Earl A."/>
            <person name="Ward D."/>
            <person name="Feldgarden M."/>
            <person name="Gevers D."/>
            <person name="Finegold S.M."/>
            <person name="Summanen P.H."/>
            <person name="Molitoris D.R."/>
            <person name="Vaisanen M.L."/>
            <person name="Daigneault M."/>
            <person name="Young S.K."/>
            <person name="Zeng Q."/>
            <person name="Gargeya S."/>
            <person name="Fitzgerald M."/>
            <person name="Haas B."/>
            <person name="Abouelleil A."/>
            <person name="Alvarado L."/>
            <person name="Arachchi H.M."/>
            <person name="Berlin A."/>
            <person name="Brown A."/>
            <person name="Chapman S.B."/>
            <person name="Chen Z."/>
            <person name="Dunbar C."/>
            <person name="Freedman E."/>
            <person name="Gearin G."/>
            <person name="Gellesch M."/>
            <person name="Goldberg J."/>
            <person name="Griggs A."/>
            <person name="Gujja S."/>
            <person name="Heilman E."/>
            <person name="Heiman D."/>
            <person name="Howarth C."/>
            <person name="Larson L."/>
            <person name="Lui A."/>
            <person name="MacDonald P.J.P."/>
            <person name="Mehta T."/>
            <person name="Montmayeur A."/>
            <person name="Murphy C."/>
            <person name="Neiman D."/>
            <person name="Pearson M."/>
            <person name="Priest M."/>
            <person name="Roberts A."/>
            <person name="Saif S."/>
            <person name="Shea T."/>
            <person name="Shenoy N."/>
            <person name="Sisk P."/>
            <person name="Stolte C."/>
            <person name="Sykes S."/>
            <person name="White J."/>
            <person name="Yandava C."/>
            <person name="Nusbaum C."/>
            <person name="Birren B."/>
        </authorList>
    </citation>
    <scope>NUCLEOTIDE SEQUENCE [LARGE SCALE GENOMIC DNA]</scope>
    <source>
        <strain evidence="2 3">WAL-14163</strain>
    </source>
</reference>
<proteinExistence type="predicted"/>
<name>E7GN79_CLOS6</name>
<dbReference type="InterPro" id="IPR044925">
    <property type="entry name" value="His-Me_finger_sf"/>
</dbReference>
<evidence type="ECO:0000259" key="1">
    <source>
        <dbReference type="Pfam" id="PF07463"/>
    </source>
</evidence>
<gene>
    <name evidence="2" type="ORF">HMPREF9474_02374</name>
</gene>
<organism evidence="2 3">
    <name type="scientific">Clostridium symbiosum (strain WAL-14163)</name>
    <dbReference type="NCBI Taxonomy" id="742740"/>
    <lineage>
        <taxon>Bacteria</taxon>
        <taxon>Bacillati</taxon>
        <taxon>Bacillota</taxon>
        <taxon>Clostridia</taxon>
        <taxon>Lachnospirales</taxon>
        <taxon>Lachnospiraceae</taxon>
        <taxon>Otoolea</taxon>
    </lineage>
</organism>
<dbReference type="Pfam" id="PF07463">
    <property type="entry name" value="NUMOD4"/>
    <property type="match status" value="1"/>
</dbReference>
<protein>
    <recommendedName>
        <fullName evidence="1">NUMOD4 domain-containing protein</fullName>
    </recommendedName>
</protein>
<dbReference type="AlphaFoldDB" id="E7GN79"/>
<dbReference type="HOGENOM" id="CLU_1955823_0_0_9"/>
<feature type="domain" description="NUMOD4" evidence="1">
    <location>
        <begin position="12"/>
        <end position="53"/>
    </location>
</feature>
<evidence type="ECO:0000313" key="3">
    <source>
        <dbReference type="Proteomes" id="UP000002970"/>
    </source>
</evidence>
<dbReference type="Gene3D" id="3.90.75.20">
    <property type="match status" value="1"/>
</dbReference>
<dbReference type="Proteomes" id="UP000002970">
    <property type="component" value="Unassembled WGS sequence"/>
</dbReference>
<comment type="caution">
    <text evidence="2">The sequence shown here is derived from an EMBL/GenBank/DDBJ whole genome shotgun (WGS) entry which is preliminary data.</text>
</comment>
<sequence>MNSWVVIDLGQKWKVVDGHPNYEVSRMGQVRNIRTGNILAPYDDGSGYLRVKLDGENCRLHILVAVAHVPNPDPETKNIVNHKRGKKHDCRASQLEWVTQAENIQHAWDTGLCKRKGRKVNHGSRKEF</sequence>
<dbReference type="EMBL" id="ADLQ01000052">
    <property type="protein sequence ID" value="EGA93799.1"/>
    <property type="molecule type" value="Genomic_DNA"/>
</dbReference>
<evidence type="ECO:0000313" key="2">
    <source>
        <dbReference type="EMBL" id="EGA93799.1"/>
    </source>
</evidence>
<dbReference type="SUPFAM" id="SSF54060">
    <property type="entry name" value="His-Me finger endonucleases"/>
    <property type="match status" value="1"/>
</dbReference>